<reference evidence="8 9" key="1">
    <citation type="submission" date="2023-07" db="EMBL/GenBank/DDBJ databases">
        <title>Sequencing the genomes of 1000 actinobacteria strains.</title>
        <authorList>
            <person name="Klenk H.-P."/>
        </authorList>
    </citation>
    <scope>NUCLEOTIDE SEQUENCE [LARGE SCALE GENOMIC DNA]</scope>
    <source>
        <strain evidence="8 9">DSM 15539</strain>
    </source>
</reference>
<accession>A0ABU1T394</accession>
<organism evidence="8 9">
    <name type="scientific">Arcanobacterium hippocoleae</name>
    <dbReference type="NCBI Taxonomy" id="149017"/>
    <lineage>
        <taxon>Bacteria</taxon>
        <taxon>Bacillati</taxon>
        <taxon>Actinomycetota</taxon>
        <taxon>Actinomycetes</taxon>
        <taxon>Actinomycetales</taxon>
        <taxon>Actinomycetaceae</taxon>
        <taxon>Arcanobacterium</taxon>
    </lineage>
</organism>
<dbReference type="PROSITE" id="PS00211">
    <property type="entry name" value="ABC_TRANSPORTER_1"/>
    <property type="match status" value="1"/>
</dbReference>
<evidence type="ECO:0000313" key="9">
    <source>
        <dbReference type="Proteomes" id="UP001266099"/>
    </source>
</evidence>
<dbReference type="PANTHER" id="PTHR42711:SF5">
    <property type="entry name" value="ABC TRANSPORTER ATP-BINDING PROTEIN NATA"/>
    <property type="match status" value="1"/>
</dbReference>
<dbReference type="Proteomes" id="UP001266099">
    <property type="component" value="Unassembled WGS sequence"/>
</dbReference>
<dbReference type="RefSeq" id="WP_309956855.1">
    <property type="nucleotide sequence ID" value="NZ_JAVDUJ010000001.1"/>
</dbReference>
<protein>
    <submittedName>
        <fullName evidence="8">ABC-2 type transport system ATP-binding protein</fullName>
    </submittedName>
</protein>
<keyword evidence="3" id="KW-0813">Transport</keyword>
<dbReference type="GO" id="GO:0005524">
    <property type="term" value="F:ATP binding"/>
    <property type="evidence" value="ECO:0007669"/>
    <property type="project" value="UniProtKB-KW"/>
</dbReference>
<comment type="subcellular location">
    <subcellularLocation>
        <location evidence="1">Cell membrane</location>
        <topology evidence="1">Peripheral membrane protein</topology>
    </subcellularLocation>
</comment>
<dbReference type="PANTHER" id="PTHR42711">
    <property type="entry name" value="ABC TRANSPORTER ATP-BINDING PROTEIN"/>
    <property type="match status" value="1"/>
</dbReference>
<evidence type="ECO:0000256" key="3">
    <source>
        <dbReference type="ARBA" id="ARBA00022448"/>
    </source>
</evidence>
<keyword evidence="6" id="KW-0046">Antibiotic resistance</keyword>
<dbReference type="Pfam" id="PF00005">
    <property type="entry name" value="ABC_tran"/>
    <property type="match status" value="1"/>
</dbReference>
<dbReference type="InterPro" id="IPR027417">
    <property type="entry name" value="P-loop_NTPase"/>
</dbReference>
<evidence type="ECO:0000259" key="7">
    <source>
        <dbReference type="PROSITE" id="PS50893"/>
    </source>
</evidence>
<keyword evidence="4" id="KW-0547">Nucleotide-binding</keyword>
<dbReference type="Gene3D" id="3.40.50.300">
    <property type="entry name" value="P-loop containing nucleotide triphosphate hydrolases"/>
    <property type="match status" value="1"/>
</dbReference>
<evidence type="ECO:0000256" key="6">
    <source>
        <dbReference type="ARBA" id="ARBA00023251"/>
    </source>
</evidence>
<evidence type="ECO:0000256" key="4">
    <source>
        <dbReference type="ARBA" id="ARBA00022741"/>
    </source>
</evidence>
<comment type="caution">
    <text evidence="8">The sequence shown here is derived from an EMBL/GenBank/DDBJ whole genome shotgun (WGS) entry which is preliminary data.</text>
</comment>
<keyword evidence="9" id="KW-1185">Reference proteome</keyword>
<dbReference type="EMBL" id="JAVDUJ010000001">
    <property type="protein sequence ID" value="MDR6939848.1"/>
    <property type="molecule type" value="Genomic_DNA"/>
</dbReference>
<evidence type="ECO:0000313" key="8">
    <source>
        <dbReference type="EMBL" id="MDR6939848.1"/>
    </source>
</evidence>
<dbReference type="InterPro" id="IPR003439">
    <property type="entry name" value="ABC_transporter-like_ATP-bd"/>
</dbReference>
<comment type="similarity">
    <text evidence="2">Belongs to the ABC transporter superfamily.</text>
</comment>
<evidence type="ECO:0000256" key="1">
    <source>
        <dbReference type="ARBA" id="ARBA00004202"/>
    </source>
</evidence>
<evidence type="ECO:0000256" key="2">
    <source>
        <dbReference type="ARBA" id="ARBA00005417"/>
    </source>
</evidence>
<dbReference type="SMART" id="SM00382">
    <property type="entry name" value="AAA"/>
    <property type="match status" value="1"/>
</dbReference>
<dbReference type="InterPro" id="IPR050763">
    <property type="entry name" value="ABC_transporter_ATP-binding"/>
</dbReference>
<dbReference type="PROSITE" id="PS50893">
    <property type="entry name" value="ABC_TRANSPORTER_2"/>
    <property type="match status" value="1"/>
</dbReference>
<evidence type="ECO:0000256" key="5">
    <source>
        <dbReference type="ARBA" id="ARBA00022840"/>
    </source>
</evidence>
<dbReference type="InterPro" id="IPR003593">
    <property type="entry name" value="AAA+_ATPase"/>
</dbReference>
<feature type="domain" description="ABC transporter" evidence="7">
    <location>
        <begin position="3"/>
        <end position="230"/>
    </location>
</feature>
<keyword evidence="5 8" id="KW-0067">ATP-binding</keyword>
<dbReference type="InterPro" id="IPR017871">
    <property type="entry name" value="ABC_transporter-like_CS"/>
</dbReference>
<sequence>MTLQVASLYKTFGQTQALDGMSFTAHTGQMFGFVGSNGAGKTTTMRIMLGVLKADSGKAYCDGKEIDFATRKRFGYMPEERGLYPRMKVQEQLEYLGKLQGLSSADARKAALYWTERLGVASRRNDQVQALSLGNQQRVQLSAALIHNPDYLVLDEPFSGLDPVAVDTMSRVLREKVAQGATVLFSSHQLDLVERICDRVGICSLGKIVSEGTIEELRRTEDLIYDITVDPQDVPAIETVLQRLGTQIAVRPEKANILRVTLPAGMSEQQVLRAVLDIAPVRNFDHYRPHLTELFSNVVTVPNTEDARELAKTQKRKRGFAGLFGGK</sequence>
<proteinExistence type="inferred from homology"/>
<gene>
    <name evidence="8" type="ORF">J2S36_001391</name>
</gene>
<dbReference type="SUPFAM" id="SSF52540">
    <property type="entry name" value="P-loop containing nucleoside triphosphate hydrolases"/>
    <property type="match status" value="1"/>
</dbReference>
<name>A0ABU1T394_9ACTO</name>